<dbReference type="InterPro" id="IPR008978">
    <property type="entry name" value="HSP20-like_chaperone"/>
</dbReference>
<organism evidence="7 8">
    <name type="scientific">Neotoma lepida</name>
    <name type="common">Desert woodrat</name>
    <dbReference type="NCBI Taxonomy" id="56216"/>
    <lineage>
        <taxon>Eukaryota</taxon>
        <taxon>Metazoa</taxon>
        <taxon>Chordata</taxon>
        <taxon>Craniata</taxon>
        <taxon>Vertebrata</taxon>
        <taxon>Euteleostomi</taxon>
        <taxon>Mammalia</taxon>
        <taxon>Eutheria</taxon>
        <taxon>Euarchontoglires</taxon>
        <taxon>Glires</taxon>
        <taxon>Rodentia</taxon>
        <taxon>Myomorpha</taxon>
        <taxon>Muroidea</taxon>
        <taxon>Cricetidae</taxon>
        <taxon>Neotominae</taxon>
        <taxon>Neotoma</taxon>
    </lineage>
</organism>
<dbReference type="FunFam" id="2.60.40.790:FF:000113">
    <property type="match status" value="1"/>
</dbReference>
<evidence type="ECO:0000313" key="7">
    <source>
        <dbReference type="EMBL" id="OBS65255.1"/>
    </source>
</evidence>
<evidence type="ECO:0000256" key="1">
    <source>
        <dbReference type="ARBA" id="ARBA00004496"/>
    </source>
</evidence>
<reference evidence="7 8" key="1">
    <citation type="submission" date="2016-06" db="EMBL/GenBank/DDBJ databases">
        <title>The Draft Genome Sequence and Annotation of the Desert Woodrat Neotoma lepida.</title>
        <authorList>
            <person name="Campbell M."/>
            <person name="Oakeson K.F."/>
            <person name="Yandell M."/>
            <person name="Halpert J.R."/>
            <person name="Dearing D."/>
        </authorList>
    </citation>
    <scope>NUCLEOTIDE SEQUENCE [LARGE SCALE GENOMIC DNA]</scope>
    <source>
        <strain evidence="7">417</strain>
        <tissue evidence="7">Liver</tissue>
    </source>
</reference>
<dbReference type="Gene3D" id="2.60.40.790">
    <property type="match status" value="1"/>
</dbReference>
<sequence length="259" mass="28298">MQRVGSSLSTRQQELGENRVASRCPSVASAERNQVATLPVRLLKDDLASVQGNGRADAGFQLKMDAYGFAPGELIVRVDGQNLTVTGQKQEESNDPVRGRYRMEQTVHQQTKLPPNVDPAAMTCSLTPSGHLWESDGEGLQPDDSQLREELPVPSPAQGLPTAPGPRPLPARRGSTGAKSVSQDSCHFCCPQTQQESKNFAQFLLKSVCQSELGEDVQTNARNAHQKPRLSQLGINNPLLSWIEQSSAKFFRGRKTDTH</sequence>
<dbReference type="OrthoDB" id="8946669at2759"/>
<dbReference type="CDD" id="cd06481">
    <property type="entry name" value="ACD_HspB9_like"/>
    <property type="match status" value="1"/>
</dbReference>
<proteinExistence type="inferred from homology"/>
<comment type="caution">
    <text evidence="7">The sequence shown here is derived from an EMBL/GenBank/DDBJ whole genome shotgun (WGS) entry which is preliminary data.</text>
</comment>
<dbReference type="STRING" id="56216.A0A1A6GHL3"/>
<keyword evidence="2" id="KW-0963">Cytoplasm</keyword>
<dbReference type="GO" id="GO:0005737">
    <property type="term" value="C:cytoplasm"/>
    <property type="evidence" value="ECO:0007669"/>
    <property type="project" value="UniProtKB-SubCell"/>
</dbReference>
<dbReference type="InterPro" id="IPR042940">
    <property type="entry name" value="HSPB9"/>
</dbReference>
<evidence type="ECO:0000256" key="5">
    <source>
        <dbReference type="SAM" id="MobiDB-lite"/>
    </source>
</evidence>
<dbReference type="PANTHER" id="PTHR47896:SF1">
    <property type="entry name" value="HEAT SHOCK PROTEIN BETA-9"/>
    <property type="match status" value="1"/>
</dbReference>
<feature type="domain" description="SHSP" evidence="6">
    <location>
        <begin position="41"/>
        <end position="154"/>
    </location>
</feature>
<evidence type="ECO:0000256" key="3">
    <source>
        <dbReference type="PROSITE-ProRule" id="PRU00285"/>
    </source>
</evidence>
<accession>A0A1A6GHL3</accession>
<dbReference type="EMBL" id="LZPO01096977">
    <property type="protein sequence ID" value="OBS65255.1"/>
    <property type="molecule type" value="Genomic_DNA"/>
</dbReference>
<evidence type="ECO:0000313" key="8">
    <source>
        <dbReference type="Proteomes" id="UP000092124"/>
    </source>
</evidence>
<feature type="compositionally biased region" description="Polar residues" evidence="5">
    <location>
        <begin position="1"/>
        <end position="15"/>
    </location>
</feature>
<comment type="subcellular location">
    <subcellularLocation>
        <location evidence="1">Cytoplasm</location>
    </subcellularLocation>
</comment>
<dbReference type="SUPFAM" id="SSF49764">
    <property type="entry name" value="HSP20-like chaperones"/>
    <property type="match status" value="1"/>
</dbReference>
<evidence type="ECO:0000256" key="4">
    <source>
        <dbReference type="RuleBase" id="RU003616"/>
    </source>
</evidence>
<dbReference type="PANTHER" id="PTHR47896">
    <property type="entry name" value="HEAT SHOCK PROTEIN BETA-9"/>
    <property type="match status" value="1"/>
</dbReference>
<dbReference type="AlphaFoldDB" id="A0A1A6GHL3"/>
<evidence type="ECO:0000256" key="2">
    <source>
        <dbReference type="ARBA" id="ARBA00022490"/>
    </source>
</evidence>
<gene>
    <name evidence="7" type="ORF">A6R68_06178</name>
</gene>
<name>A0A1A6GHL3_NEOLE</name>
<dbReference type="GO" id="GO:0005634">
    <property type="term" value="C:nucleus"/>
    <property type="evidence" value="ECO:0007669"/>
    <property type="project" value="TreeGrafter"/>
</dbReference>
<dbReference type="Pfam" id="PF00011">
    <property type="entry name" value="HSP20"/>
    <property type="match status" value="1"/>
</dbReference>
<feature type="region of interest" description="Disordered" evidence="5">
    <location>
        <begin position="128"/>
        <end position="178"/>
    </location>
</feature>
<keyword evidence="8" id="KW-1185">Reference proteome</keyword>
<protein>
    <recommendedName>
        <fullName evidence="6">SHSP domain-containing protein</fullName>
    </recommendedName>
</protein>
<dbReference type="InterPro" id="IPR002068">
    <property type="entry name" value="A-crystallin/Hsp20_dom"/>
</dbReference>
<evidence type="ECO:0000259" key="6">
    <source>
        <dbReference type="PROSITE" id="PS01031"/>
    </source>
</evidence>
<dbReference type="PROSITE" id="PS01031">
    <property type="entry name" value="SHSP"/>
    <property type="match status" value="1"/>
</dbReference>
<dbReference type="Proteomes" id="UP000092124">
    <property type="component" value="Unassembled WGS sequence"/>
</dbReference>
<feature type="region of interest" description="Disordered" evidence="5">
    <location>
        <begin position="1"/>
        <end position="31"/>
    </location>
</feature>
<comment type="similarity">
    <text evidence="3 4">Belongs to the small heat shock protein (HSP20) family.</text>
</comment>